<sequence>MGNLVGATPTAMSNIAKPGCDTQCGNLTVEYPFGIGTGNGCSLDESFELTCNMTYDPPKLFIRTSNIEIYSISESEMRIYNPVGYRCYNETGHVTGDLNAWSSLYTSPFSFSQKNTFTVIGCDDFALIANEDSFTSGCLGLCSKASDLPSEHCVGIGCCQTTIPKGLKYYNATLFSFENHKGVVSFNRCGFAFIGEQGSFQFRGELDLNDPIEFYERTSSNVPSVVDWVLGGNRTCKTPTECKENSICIDDLDIGGYRCSCKEGYQGNPYLEPGCQEKPADCQKKCGNLTVEYPFGIGKGCSLDESFELTCDMTYNPPKLFIGSGNIDIYSISDTEMRLFNSVSYKCYDEFGYVTDNSSGQISLKNSPFSFSQKNKFNVIGCDDFAVITGEYGDDFTSGCLGLCTQASDLPNGSCSGAYGCCQTSIPKGLQFYKAEFFSLNNHTSVNSFNRCGFAFLGAEDGFQFVSANDSSNATEFYDRAYSVPIVVDWVVGGTQTCSQGNVCKGNSTCKDDADAGGYRCSCNQGYEGNPYIDLGCQDINECQRNILCYGECINTPGSYDCNCHRGYIGNATLKDGCRPVNNSAVLEISLGLVFGLLAIFCPRLLREGTLEHLQTVAELVKRCLNLLGEDRPTMREVSMELEGLKKFTTHPCGRPEESRSLTLEVEQSDLYDVPLMPYSSNEWESNSGITQMQFQENKLR</sequence>
<accession>A0ACB9DV84</accession>
<keyword evidence="2" id="KW-1185">Reference proteome</keyword>
<proteinExistence type="predicted"/>
<evidence type="ECO:0000313" key="1">
    <source>
        <dbReference type="EMBL" id="KAI3750472.1"/>
    </source>
</evidence>
<dbReference type="EMBL" id="CM042012">
    <property type="protein sequence ID" value="KAI3750472.1"/>
    <property type="molecule type" value="Genomic_DNA"/>
</dbReference>
<organism evidence="1 2">
    <name type="scientific">Cichorium intybus</name>
    <name type="common">Chicory</name>
    <dbReference type="NCBI Taxonomy" id="13427"/>
    <lineage>
        <taxon>Eukaryota</taxon>
        <taxon>Viridiplantae</taxon>
        <taxon>Streptophyta</taxon>
        <taxon>Embryophyta</taxon>
        <taxon>Tracheophyta</taxon>
        <taxon>Spermatophyta</taxon>
        <taxon>Magnoliopsida</taxon>
        <taxon>eudicotyledons</taxon>
        <taxon>Gunneridae</taxon>
        <taxon>Pentapetalae</taxon>
        <taxon>asterids</taxon>
        <taxon>campanulids</taxon>
        <taxon>Asterales</taxon>
        <taxon>Asteraceae</taxon>
        <taxon>Cichorioideae</taxon>
        <taxon>Cichorieae</taxon>
        <taxon>Cichoriinae</taxon>
        <taxon>Cichorium</taxon>
    </lineage>
</organism>
<comment type="caution">
    <text evidence="1">The sequence shown here is derived from an EMBL/GenBank/DDBJ whole genome shotgun (WGS) entry which is preliminary data.</text>
</comment>
<protein>
    <submittedName>
        <fullName evidence="1">Uncharacterized protein</fullName>
    </submittedName>
</protein>
<reference evidence="1 2" key="2">
    <citation type="journal article" date="2022" name="Mol. Ecol. Resour.">
        <title>The genomes of chicory, endive, great burdock and yacon provide insights into Asteraceae paleo-polyploidization history and plant inulin production.</title>
        <authorList>
            <person name="Fan W."/>
            <person name="Wang S."/>
            <person name="Wang H."/>
            <person name="Wang A."/>
            <person name="Jiang F."/>
            <person name="Liu H."/>
            <person name="Zhao H."/>
            <person name="Xu D."/>
            <person name="Zhang Y."/>
        </authorList>
    </citation>
    <scope>NUCLEOTIDE SEQUENCE [LARGE SCALE GENOMIC DNA]</scope>
    <source>
        <strain evidence="2">cv. Punajuju</strain>
        <tissue evidence="1">Leaves</tissue>
    </source>
</reference>
<name>A0ACB9DV84_CICIN</name>
<evidence type="ECO:0000313" key="2">
    <source>
        <dbReference type="Proteomes" id="UP001055811"/>
    </source>
</evidence>
<reference evidence="2" key="1">
    <citation type="journal article" date="2022" name="Mol. Ecol. Resour.">
        <title>The genomes of chicory, endive, great burdock and yacon provide insights into Asteraceae palaeo-polyploidization history and plant inulin production.</title>
        <authorList>
            <person name="Fan W."/>
            <person name="Wang S."/>
            <person name="Wang H."/>
            <person name="Wang A."/>
            <person name="Jiang F."/>
            <person name="Liu H."/>
            <person name="Zhao H."/>
            <person name="Xu D."/>
            <person name="Zhang Y."/>
        </authorList>
    </citation>
    <scope>NUCLEOTIDE SEQUENCE [LARGE SCALE GENOMIC DNA]</scope>
    <source>
        <strain evidence="2">cv. Punajuju</strain>
    </source>
</reference>
<gene>
    <name evidence="1" type="ORF">L2E82_21110</name>
</gene>
<dbReference type="Proteomes" id="UP001055811">
    <property type="component" value="Linkage Group LG04"/>
</dbReference>